<dbReference type="EMBL" id="JYJA01000039">
    <property type="protein sequence ID" value="KJL40577.1"/>
    <property type="molecule type" value="Genomic_DNA"/>
</dbReference>
<feature type="transmembrane region" description="Helical" evidence="5">
    <location>
        <begin position="12"/>
        <end position="30"/>
    </location>
</feature>
<evidence type="ECO:0000256" key="1">
    <source>
        <dbReference type="ARBA" id="ARBA00004127"/>
    </source>
</evidence>
<dbReference type="RefSeq" id="WP_045301198.1">
    <property type="nucleotide sequence ID" value="NZ_JYJA01000039.1"/>
</dbReference>
<feature type="transmembrane region" description="Helical" evidence="5">
    <location>
        <begin position="91"/>
        <end position="124"/>
    </location>
</feature>
<organism evidence="6 7">
    <name type="scientific">Microbacterium trichothecenolyticum</name>
    <name type="common">Aureobacterium trichothecenolyticum</name>
    <dbReference type="NCBI Taxonomy" id="69370"/>
    <lineage>
        <taxon>Bacteria</taxon>
        <taxon>Bacillati</taxon>
        <taxon>Actinomycetota</taxon>
        <taxon>Actinomycetes</taxon>
        <taxon>Micrococcales</taxon>
        <taxon>Microbacteriaceae</taxon>
        <taxon>Microbacterium</taxon>
    </lineage>
</organism>
<dbReference type="GO" id="GO:0012505">
    <property type="term" value="C:endomembrane system"/>
    <property type="evidence" value="ECO:0007669"/>
    <property type="project" value="UniProtKB-SubCell"/>
</dbReference>
<name>A0A0M2H2D5_MICTR</name>
<comment type="subcellular location">
    <subcellularLocation>
        <location evidence="1">Endomembrane system</location>
        <topology evidence="1">Multi-pass membrane protein</topology>
    </subcellularLocation>
</comment>
<protein>
    <recommendedName>
        <fullName evidence="8">Protein-S-isoprenylcysteine O-methyltransferase Ste14</fullName>
    </recommendedName>
</protein>
<feature type="transmembrane region" description="Helical" evidence="5">
    <location>
        <begin position="42"/>
        <end position="63"/>
    </location>
</feature>
<dbReference type="Gene3D" id="1.20.120.1630">
    <property type="match status" value="1"/>
</dbReference>
<keyword evidence="4 5" id="KW-0472">Membrane</keyword>
<dbReference type="PATRIC" id="fig|69370.6.peg.3252"/>
<proteinExistence type="predicted"/>
<gene>
    <name evidence="6" type="ORF">RS82_03193</name>
</gene>
<evidence type="ECO:0000256" key="5">
    <source>
        <dbReference type="SAM" id="Phobius"/>
    </source>
</evidence>
<evidence type="ECO:0000313" key="7">
    <source>
        <dbReference type="Proteomes" id="UP000034098"/>
    </source>
</evidence>
<dbReference type="Proteomes" id="UP000034098">
    <property type="component" value="Unassembled WGS sequence"/>
</dbReference>
<accession>A0A0M2H2D5</accession>
<keyword evidence="2 5" id="KW-0812">Transmembrane</keyword>
<sequence>MADAPAYRIWPPVALGVPLVAGWILTAVVGDPITLPVGPSRVIALVLIAGFALWNGWALWLMARHRTALLPGGATSTILDRGPFRVSRNPLYLGLIALDIALALLWPSFWALVLTPLGVAALWWGAITPEERYLGEKFGTEYDDYRARVRRWL</sequence>
<keyword evidence="3 5" id="KW-1133">Transmembrane helix</keyword>
<evidence type="ECO:0008006" key="8">
    <source>
        <dbReference type="Google" id="ProtNLM"/>
    </source>
</evidence>
<dbReference type="InterPro" id="IPR007318">
    <property type="entry name" value="Phopholipid_MeTrfase"/>
</dbReference>
<reference evidence="6 7" key="1">
    <citation type="submission" date="2015-02" db="EMBL/GenBank/DDBJ databases">
        <title>Draft genome sequences of ten Microbacterium spp. with emphasis on heavy metal contaminated environments.</title>
        <authorList>
            <person name="Corretto E."/>
        </authorList>
    </citation>
    <scope>NUCLEOTIDE SEQUENCE [LARGE SCALE GENOMIC DNA]</scope>
    <source>
        <strain evidence="6 7">DSM 8608</strain>
    </source>
</reference>
<evidence type="ECO:0000256" key="4">
    <source>
        <dbReference type="ARBA" id="ARBA00023136"/>
    </source>
</evidence>
<keyword evidence="7" id="KW-1185">Reference proteome</keyword>
<evidence type="ECO:0000313" key="6">
    <source>
        <dbReference type="EMBL" id="KJL40577.1"/>
    </source>
</evidence>
<dbReference type="Pfam" id="PF04191">
    <property type="entry name" value="PEMT"/>
    <property type="match status" value="1"/>
</dbReference>
<comment type="caution">
    <text evidence="6">The sequence shown here is derived from an EMBL/GenBank/DDBJ whole genome shotgun (WGS) entry which is preliminary data.</text>
</comment>
<dbReference type="AlphaFoldDB" id="A0A0M2H2D5"/>
<evidence type="ECO:0000256" key="2">
    <source>
        <dbReference type="ARBA" id="ARBA00022692"/>
    </source>
</evidence>
<evidence type="ECO:0000256" key="3">
    <source>
        <dbReference type="ARBA" id="ARBA00022989"/>
    </source>
</evidence>